<dbReference type="InterPro" id="IPR008927">
    <property type="entry name" value="6-PGluconate_DH-like_C_sf"/>
</dbReference>
<dbReference type="PANTHER" id="PTHR43362:SF1">
    <property type="entry name" value="MANNITOL DEHYDROGENASE 2-RELATED"/>
    <property type="match status" value="1"/>
</dbReference>
<reference evidence="6" key="1">
    <citation type="journal article" date="2019" name="Int. J. Syst. Evol. Microbiol.">
        <title>The Global Catalogue of Microorganisms (GCM) 10K type strain sequencing project: providing services to taxonomists for standard genome sequencing and annotation.</title>
        <authorList>
            <consortium name="The Broad Institute Genomics Platform"/>
            <consortium name="The Broad Institute Genome Sequencing Center for Infectious Disease"/>
            <person name="Wu L."/>
            <person name="Ma J."/>
        </authorList>
    </citation>
    <scope>NUCLEOTIDE SEQUENCE [LARGE SCALE GENOMIC DNA]</scope>
    <source>
        <strain evidence="6">JCM 18126</strain>
    </source>
</reference>
<sequence>MRRLSPAALADLPAGTGPLLPPQDTGVGIVHLGIGAFHRAHQAVLTEEAMAAAGDASWGICGVTQRSTAVLDQLGPQGGLYSVLVRSAGGTDVRVRGPVRELLCARDDPAAVPARLADPRVRVVTLTVTEKGYRHDPATRRLRTDDEEVRADAAGRPPRTVVGQLARGLQARCAGDAGPVAVLCCDNLPANGEVLAGLVADFCDLLPAAEGERLRSWIAANATFPSSMVDRIVPATTDTDRAEAARLLGVEDHGAVVTEPFRQWVVEDSFAGGRPAWEHVPGVVLTGDVEPYEAMKLRMLNGAHSAIAYLGGLAGFAHVADAVADDDLAGFVRRFWAEEVVPTLDVPGGFDVTAYQHDLLERFANPALRHRTAQIAMDGSQKLPQRLLATARDRLAAGGQPRLTALAIAGWARYVTAGTAEDGTPLAVDDPLAAELARAGGGAGGGRAATEALLGVRAVFGDELPADPGFRALVLEAASALERGGVRTALKEALAG</sequence>
<gene>
    <name evidence="5" type="ORF">GCM10023225_07300</name>
</gene>
<dbReference type="SUPFAM" id="SSF48179">
    <property type="entry name" value="6-phosphogluconate dehydrogenase C-terminal domain-like"/>
    <property type="match status" value="1"/>
</dbReference>
<dbReference type="InterPro" id="IPR013118">
    <property type="entry name" value="Mannitol_DH_C"/>
</dbReference>
<dbReference type="Proteomes" id="UP001501195">
    <property type="component" value="Unassembled WGS sequence"/>
</dbReference>
<feature type="domain" description="Mannitol dehydrogenase C-terminal" evidence="4">
    <location>
        <begin position="288"/>
        <end position="478"/>
    </location>
</feature>
<keyword evidence="6" id="KW-1185">Reference proteome</keyword>
<proteinExistence type="predicted"/>
<keyword evidence="1" id="KW-0560">Oxidoreductase</keyword>
<evidence type="ECO:0000259" key="3">
    <source>
        <dbReference type="Pfam" id="PF01232"/>
    </source>
</evidence>
<dbReference type="InterPro" id="IPR036291">
    <property type="entry name" value="NAD(P)-bd_dom_sf"/>
</dbReference>
<name>A0ABP9HCC1_9ACTN</name>
<dbReference type="InterPro" id="IPR000669">
    <property type="entry name" value="Mannitol_DH"/>
</dbReference>
<comment type="catalytic activity">
    <reaction evidence="2">
        <text>D-mannitol 1-phosphate + NAD(+) = beta-D-fructose 6-phosphate + NADH + H(+)</text>
        <dbReference type="Rhea" id="RHEA:19661"/>
        <dbReference type="ChEBI" id="CHEBI:15378"/>
        <dbReference type="ChEBI" id="CHEBI:57540"/>
        <dbReference type="ChEBI" id="CHEBI:57634"/>
        <dbReference type="ChEBI" id="CHEBI:57945"/>
        <dbReference type="ChEBI" id="CHEBI:61381"/>
        <dbReference type="EC" id="1.1.1.17"/>
    </reaction>
</comment>
<feature type="domain" description="Mannitol dehydrogenase N-terminal" evidence="3">
    <location>
        <begin position="28"/>
        <end position="278"/>
    </location>
</feature>
<comment type="caution">
    <text evidence="5">The sequence shown here is derived from an EMBL/GenBank/DDBJ whole genome shotgun (WGS) entry which is preliminary data.</text>
</comment>
<dbReference type="EMBL" id="BAABIL010000085">
    <property type="protein sequence ID" value="GAA4967081.1"/>
    <property type="molecule type" value="Genomic_DNA"/>
</dbReference>
<dbReference type="InterPro" id="IPR013131">
    <property type="entry name" value="Mannitol_DH_N"/>
</dbReference>
<protein>
    <submittedName>
        <fullName evidence="5">Mannitol dehydrogenase family protein</fullName>
    </submittedName>
</protein>
<dbReference type="InterPro" id="IPR013328">
    <property type="entry name" value="6PGD_dom2"/>
</dbReference>
<dbReference type="Pfam" id="PF08125">
    <property type="entry name" value="Mannitol_dh_C"/>
    <property type="match status" value="1"/>
</dbReference>
<dbReference type="PANTHER" id="PTHR43362">
    <property type="entry name" value="MANNITOL DEHYDROGENASE DSF1-RELATED"/>
    <property type="match status" value="1"/>
</dbReference>
<dbReference type="InterPro" id="IPR050988">
    <property type="entry name" value="Mannitol_DH/Oxidoreductase"/>
</dbReference>
<evidence type="ECO:0000256" key="1">
    <source>
        <dbReference type="ARBA" id="ARBA00023002"/>
    </source>
</evidence>
<organism evidence="5 6">
    <name type="scientific">Kineococcus glutinatus</name>
    <dbReference type="NCBI Taxonomy" id="1070872"/>
    <lineage>
        <taxon>Bacteria</taxon>
        <taxon>Bacillati</taxon>
        <taxon>Actinomycetota</taxon>
        <taxon>Actinomycetes</taxon>
        <taxon>Kineosporiales</taxon>
        <taxon>Kineosporiaceae</taxon>
        <taxon>Kineococcus</taxon>
    </lineage>
</organism>
<evidence type="ECO:0000256" key="2">
    <source>
        <dbReference type="ARBA" id="ARBA00048615"/>
    </source>
</evidence>
<dbReference type="Gene3D" id="3.40.50.720">
    <property type="entry name" value="NAD(P)-binding Rossmann-like Domain"/>
    <property type="match status" value="1"/>
</dbReference>
<accession>A0ABP9HCC1</accession>
<evidence type="ECO:0000313" key="5">
    <source>
        <dbReference type="EMBL" id="GAA4967081.1"/>
    </source>
</evidence>
<dbReference type="SUPFAM" id="SSF51735">
    <property type="entry name" value="NAD(P)-binding Rossmann-fold domains"/>
    <property type="match status" value="1"/>
</dbReference>
<dbReference type="Pfam" id="PF01232">
    <property type="entry name" value="Mannitol_dh"/>
    <property type="match status" value="1"/>
</dbReference>
<dbReference type="PRINTS" id="PR00084">
    <property type="entry name" value="MTLDHDRGNASE"/>
</dbReference>
<evidence type="ECO:0000313" key="6">
    <source>
        <dbReference type="Proteomes" id="UP001501195"/>
    </source>
</evidence>
<dbReference type="Gene3D" id="1.10.1040.10">
    <property type="entry name" value="N-(1-d-carboxylethyl)-l-norvaline Dehydrogenase, domain 2"/>
    <property type="match status" value="1"/>
</dbReference>
<evidence type="ECO:0000259" key="4">
    <source>
        <dbReference type="Pfam" id="PF08125"/>
    </source>
</evidence>